<accession>A0A382PNN7</accession>
<dbReference type="EMBL" id="UINC01107891">
    <property type="protein sequence ID" value="SVC73602.1"/>
    <property type="molecule type" value="Genomic_DNA"/>
</dbReference>
<reference evidence="1" key="1">
    <citation type="submission" date="2018-05" db="EMBL/GenBank/DDBJ databases">
        <authorList>
            <person name="Lanie J.A."/>
            <person name="Ng W.-L."/>
            <person name="Kazmierczak K.M."/>
            <person name="Andrzejewski T.M."/>
            <person name="Davidsen T.M."/>
            <person name="Wayne K.J."/>
            <person name="Tettelin H."/>
            <person name="Glass J.I."/>
            <person name="Rusch D."/>
            <person name="Podicherti R."/>
            <person name="Tsui H.-C.T."/>
            <person name="Winkler M.E."/>
        </authorList>
    </citation>
    <scope>NUCLEOTIDE SEQUENCE</scope>
</reference>
<evidence type="ECO:0000313" key="1">
    <source>
        <dbReference type="EMBL" id="SVC73602.1"/>
    </source>
</evidence>
<name>A0A382PNN7_9ZZZZ</name>
<gene>
    <name evidence="1" type="ORF">METZ01_LOCUS326456</name>
</gene>
<sequence>MKNILARGGIEFLAVILGISGSLWIDDWSSYKNDRKKEIETFSRLSIALKEDNILFEGALKKNARMVFVLDELINDFENLTKDSLSRYIEEIQYYTRINPHISDYETLKSTGQLYTIMDFDILQEVIDLYDNKYSTIKHWMNEDRRAIFLQDEYFLKNYSMKPTEHWSTIKDLEKDYVRLKNDEIFFNYLVLLFNVKNSMNRDWTKLNGTIIDLKEKIDSKIS</sequence>
<organism evidence="1">
    <name type="scientific">marine metagenome</name>
    <dbReference type="NCBI Taxonomy" id="408172"/>
    <lineage>
        <taxon>unclassified sequences</taxon>
        <taxon>metagenomes</taxon>
        <taxon>ecological metagenomes</taxon>
    </lineage>
</organism>
<protein>
    <submittedName>
        <fullName evidence="1">Uncharacterized protein</fullName>
    </submittedName>
</protein>
<dbReference type="AlphaFoldDB" id="A0A382PNN7"/>
<proteinExistence type="predicted"/>